<evidence type="ECO:0000313" key="1">
    <source>
        <dbReference type="EMBL" id="KAF5394246.1"/>
    </source>
</evidence>
<accession>A0A8J4SYH4</accession>
<dbReference type="InterPro" id="IPR027417">
    <property type="entry name" value="P-loop_NTPase"/>
</dbReference>
<dbReference type="Proteomes" id="UP000748531">
    <property type="component" value="Unassembled WGS sequence"/>
</dbReference>
<dbReference type="Gene3D" id="3.40.50.300">
    <property type="entry name" value="P-loop containing nucleotide triphosphate hydrolases"/>
    <property type="match status" value="1"/>
</dbReference>
<gene>
    <name evidence="1" type="ORF">PHET_11976</name>
</gene>
<comment type="caution">
    <text evidence="1">The sequence shown here is derived from an EMBL/GenBank/DDBJ whole genome shotgun (WGS) entry which is preliminary data.</text>
</comment>
<dbReference type="OrthoDB" id="336321at2759"/>
<sequence length="190" mass="21059">MRRLRCCLVPTVADLLDALVQIRMGVAHSTGRLPTAEPNQEETDREFLNFCGNLKLIVVDSMTLPFLSLMSILPSLARIELSLVAVELQRLTRVLRQTVVVTNHSRTIPLHSDLSSNRWDESHPSCSVIGCLGANWACIPQRRLICTPSANELCTTPDGFCVSLTVSKGIEGPCFYEYGKINMKSCKVLL</sequence>
<keyword evidence="2" id="KW-1185">Reference proteome</keyword>
<organism evidence="1 2">
    <name type="scientific">Paragonimus heterotremus</name>
    <dbReference type="NCBI Taxonomy" id="100268"/>
    <lineage>
        <taxon>Eukaryota</taxon>
        <taxon>Metazoa</taxon>
        <taxon>Spiralia</taxon>
        <taxon>Lophotrochozoa</taxon>
        <taxon>Platyhelminthes</taxon>
        <taxon>Trematoda</taxon>
        <taxon>Digenea</taxon>
        <taxon>Plagiorchiida</taxon>
        <taxon>Troglotremata</taxon>
        <taxon>Troglotrematidae</taxon>
        <taxon>Paragonimus</taxon>
    </lineage>
</organism>
<evidence type="ECO:0000313" key="2">
    <source>
        <dbReference type="Proteomes" id="UP000748531"/>
    </source>
</evidence>
<proteinExistence type="predicted"/>
<reference evidence="1" key="1">
    <citation type="submission" date="2019-05" db="EMBL/GenBank/DDBJ databases">
        <title>Annotation for the trematode Paragonimus heterotremus.</title>
        <authorList>
            <person name="Choi Y.-J."/>
        </authorList>
    </citation>
    <scope>NUCLEOTIDE SEQUENCE</scope>
    <source>
        <strain evidence="1">LC</strain>
    </source>
</reference>
<dbReference type="AlphaFoldDB" id="A0A8J4SYH4"/>
<dbReference type="EMBL" id="LUCH01019539">
    <property type="protein sequence ID" value="KAF5394246.1"/>
    <property type="molecule type" value="Genomic_DNA"/>
</dbReference>
<protein>
    <submittedName>
        <fullName evidence="1">Uncharacterized protein</fullName>
    </submittedName>
</protein>
<name>A0A8J4SYH4_9TREM</name>